<dbReference type="EMBL" id="JACYXC010000001">
    <property type="protein sequence ID" value="MBH5333871.1"/>
    <property type="molecule type" value="Genomic_DNA"/>
</dbReference>
<accession>A0ABS0NFD0</accession>
<keyword evidence="6" id="KW-1185">Reference proteome</keyword>
<dbReference type="Pfam" id="PF00583">
    <property type="entry name" value="Acetyltransf_1"/>
    <property type="match status" value="1"/>
</dbReference>
<dbReference type="InterPro" id="IPR017255">
    <property type="entry name" value="AcTrfase_GNAT_prd"/>
</dbReference>
<dbReference type="PROSITE" id="PS51186">
    <property type="entry name" value="GNAT"/>
    <property type="match status" value="1"/>
</dbReference>
<evidence type="ECO:0000313" key="5">
    <source>
        <dbReference type="EMBL" id="MBH5333871.1"/>
    </source>
</evidence>
<keyword evidence="2" id="KW-0012">Acyltransferase</keyword>
<dbReference type="PANTHER" id="PTHR43877">
    <property type="entry name" value="AMINOALKYLPHOSPHONATE N-ACETYLTRANSFERASE-RELATED-RELATED"/>
    <property type="match status" value="1"/>
</dbReference>
<keyword evidence="1" id="KW-0808">Transferase</keyword>
<evidence type="ECO:0000256" key="3">
    <source>
        <dbReference type="SAM" id="MobiDB-lite"/>
    </source>
</evidence>
<dbReference type="RefSeq" id="WP_197987634.1">
    <property type="nucleotide sequence ID" value="NZ_JACYXC010000001.1"/>
</dbReference>
<protein>
    <submittedName>
        <fullName evidence="5">GNAT family N-acetyltransferase</fullName>
    </submittedName>
</protein>
<dbReference type="InterPro" id="IPR050832">
    <property type="entry name" value="Bact_Acetyltransf"/>
</dbReference>
<proteinExistence type="predicted"/>
<dbReference type="PIRSF" id="PIRSF037663">
    <property type="entry name" value="Acetyltransf_GNAT_prd"/>
    <property type="match status" value="1"/>
</dbReference>
<name>A0ABS0NFD0_9ACTN</name>
<dbReference type="InterPro" id="IPR000182">
    <property type="entry name" value="GNAT_dom"/>
</dbReference>
<sequence length="190" mass="20843">MTTEPELRPARPSDHPALVDRVQRWWGDSRTPEQARELSLLLPRLFLQFFSRTSLVLEDGSGIRAFLVGFHAADNEEEAYIHFVGVDPALRGRGLGRRLYAEFLRQAAGAGRREVRAVTSPGNAGSIAFHRALGFVCEPGDLEIGGVPVHTDHDGPGQHRVCFRLRLPPAPDTPAPPDPAAARPAPPPRR</sequence>
<evidence type="ECO:0000256" key="2">
    <source>
        <dbReference type="ARBA" id="ARBA00023315"/>
    </source>
</evidence>
<evidence type="ECO:0000313" key="6">
    <source>
        <dbReference type="Proteomes" id="UP000807371"/>
    </source>
</evidence>
<dbReference type="Gene3D" id="3.40.630.30">
    <property type="match status" value="1"/>
</dbReference>
<reference evidence="5 6" key="1">
    <citation type="submission" date="2020-09" db="EMBL/GenBank/DDBJ databases">
        <title>Biosynthesis of the nuclear factor of activated T cells inhibitor NFAT-133 and its congeners in Streptomyces pactum.</title>
        <authorList>
            <person name="Zhou W."/>
            <person name="Posri P."/>
            <person name="Abugrain M.E."/>
            <person name="Weisberg A.J."/>
            <person name="Chang J.H."/>
            <person name="Mahmud T."/>
        </authorList>
    </citation>
    <scope>NUCLEOTIDE SEQUENCE [LARGE SCALE GENOMIC DNA]</scope>
    <source>
        <strain evidence="5 6">ATCC 27456</strain>
    </source>
</reference>
<evidence type="ECO:0000256" key="1">
    <source>
        <dbReference type="ARBA" id="ARBA00022679"/>
    </source>
</evidence>
<feature type="compositionally biased region" description="Pro residues" evidence="3">
    <location>
        <begin position="168"/>
        <end position="190"/>
    </location>
</feature>
<feature type="region of interest" description="Disordered" evidence="3">
    <location>
        <begin position="166"/>
        <end position="190"/>
    </location>
</feature>
<organism evidence="5 6">
    <name type="scientific">Streptomyces pactum</name>
    <dbReference type="NCBI Taxonomy" id="68249"/>
    <lineage>
        <taxon>Bacteria</taxon>
        <taxon>Bacillati</taxon>
        <taxon>Actinomycetota</taxon>
        <taxon>Actinomycetes</taxon>
        <taxon>Kitasatosporales</taxon>
        <taxon>Streptomycetaceae</taxon>
        <taxon>Streptomyces</taxon>
    </lineage>
</organism>
<feature type="domain" description="N-acetyltransferase" evidence="4">
    <location>
        <begin position="5"/>
        <end position="168"/>
    </location>
</feature>
<gene>
    <name evidence="5" type="ORF">IHE55_03250</name>
</gene>
<dbReference type="Proteomes" id="UP000807371">
    <property type="component" value="Unassembled WGS sequence"/>
</dbReference>
<evidence type="ECO:0000259" key="4">
    <source>
        <dbReference type="PROSITE" id="PS51186"/>
    </source>
</evidence>
<dbReference type="SUPFAM" id="SSF55729">
    <property type="entry name" value="Acyl-CoA N-acyltransferases (Nat)"/>
    <property type="match status" value="1"/>
</dbReference>
<dbReference type="InterPro" id="IPR016181">
    <property type="entry name" value="Acyl_CoA_acyltransferase"/>
</dbReference>
<comment type="caution">
    <text evidence="5">The sequence shown here is derived from an EMBL/GenBank/DDBJ whole genome shotgun (WGS) entry which is preliminary data.</text>
</comment>